<organism evidence="1 2">
    <name type="scientific">Setaria italica</name>
    <name type="common">Foxtail millet</name>
    <name type="synonym">Panicum italicum</name>
    <dbReference type="NCBI Taxonomy" id="4555"/>
    <lineage>
        <taxon>Eukaryota</taxon>
        <taxon>Viridiplantae</taxon>
        <taxon>Streptophyta</taxon>
        <taxon>Embryophyta</taxon>
        <taxon>Tracheophyta</taxon>
        <taxon>Spermatophyta</taxon>
        <taxon>Magnoliopsida</taxon>
        <taxon>Liliopsida</taxon>
        <taxon>Poales</taxon>
        <taxon>Poaceae</taxon>
        <taxon>PACMAD clade</taxon>
        <taxon>Panicoideae</taxon>
        <taxon>Panicodae</taxon>
        <taxon>Paniceae</taxon>
        <taxon>Cenchrinae</taxon>
        <taxon>Setaria</taxon>
    </lineage>
</organism>
<dbReference type="InParanoid" id="K3ZGP0"/>
<dbReference type="AlphaFoldDB" id="K3ZGP0"/>
<dbReference type="Gramene" id="KQL14929">
    <property type="protein sequence ID" value="KQL14929"/>
    <property type="gene ID" value="SETIT_025742mg"/>
</dbReference>
<proteinExistence type="predicted"/>
<dbReference type="EnsemblPlants" id="KQL14929">
    <property type="protein sequence ID" value="KQL14929"/>
    <property type="gene ID" value="SETIT_025742mg"/>
</dbReference>
<reference evidence="2" key="1">
    <citation type="journal article" date="2012" name="Nat. Biotechnol.">
        <title>Reference genome sequence of the model plant Setaria.</title>
        <authorList>
            <person name="Bennetzen J.L."/>
            <person name="Schmutz J."/>
            <person name="Wang H."/>
            <person name="Percifield R."/>
            <person name="Hawkins J."/>
            <person name="Pontaroli A.C."/>
            <person name="Estep M."/>
            <person name="Feng L."/>
            <person name="Vaughn J.N."/>
            <person name="Grimwood J."/>
            <person name="Jenkins J."/>
            <person name="Barry K."/>
            <person name="Lindquist E."/>
            <person name="Hellsten U."/>
            <person name="Deshpande S."/>
            <person name="Wang X."/>
            <person name="Wu X."/>
            <person name="Mitros T."/>
            <person name="Triplett J."/>
            <person name="Yang X."/>
            <person name="Ye C.Y."/>
            <person name="Mauro-Herrera M."/>
            <person name="Wang L."/>
            <person name="Li P."/>
            <person name="Sharma M."/>
            <person name="Sharma R."/>
            <person name="Ronald P.C."/>
            <person name="Panaud O."/>
            <person name="Kellogg E.A."/>
            <person name="Brutnell T.P."/>
            <person name="Doust A.N."/>
            <person name="Tuskan G.A."/>
            <person name="Rokhsar D."/>
            <person name="Devos K.M."/>
        </authorList>
    </citation>
    <scope>NUCLEOTIDE SEQUENCE [LARGE SCALE GENOMIC DNA]</scope>
    <source>
        <strain evidence="2">cv. Yugu1</strain>
    </source>
</reference>
<reference evidence="1" key="2">
    <citation type="submission" date="2018-08" db="UniProtKB">
        <authorList>
            <consortium name="EnsemblPlants"/>
        </authorList>
    </citation>
    <scope>IDENTIFICATION</scope>
    <source>
        <strain evidence="1">Yugu1</strain>
    </source>
</reference>
<evidence type="ECO:0000313" key="2">
    <source>
        <dbReference type="Proteomes" id="UP000004995"/>
    </source>
</evidence>
<keyword evidence="2" id="KW-1185">Reference proteome</keyword>
<sequence length="47" mass="5636">MECCRLVAPFKTYKFSMNCCICQYLYLLIYCLSESFFSSHAEEYKVE</sequence>
<protein>
    <submittedName>
        <fullName evidence="1">Uncharacterized protein</fullName>
    </submittedName>
</protein>
<dbReference type="Proteomes" id="UP000004995">
    <property type="component" value="Unassembled WGS sequence"/>
</dbReference>
<name>K3ZGP0_SETIT</name>
<evidence type="ECO:0000313" key="1">
    <source>
        <dbReference type="EnsemblPlants" id="KQL14929"/>
    </source>
</evidence>
<accession>K3ZGP0</accession>
<dbReference type="EMBL" id="AGNK02001625">
    <property type="status" value="NOT_ANNOTATED_CDS"/>
    <property type="molecule type" value="Genomic_DNA"/>
</dbReference>
<dbReference type="HOGENOM" id="CLU_3176326_0_0_1"/>